<reference evidence="12 13" key="1">
    <citation type="submission" date="2018-08" db="EMBL/GenBank/DDBJ databases">
        <title>Aphanomyces genome sequencing and annotation.</title>
        <authorList>
            <person name="Minardi D."/>
            <person name="Oidtmann B."/>
            <person name="Van Der Giezen M."/>
            <person name="Studholme D.J."/>
        </authorList>
    </citation>
    <scope>NUCLEOTIDE SEQUENCE [LARGE SCALE GENOMIC DNA]</scope>
    <source>
        <strain evidence="12 13">D2</strain>
    </source>
</reference>
<feature type="transmembrane region" description="Helical" evidence="8">
    <location>
        <begin position="1107"/>
        <end position="1125"/>
    </location>
</feature>
<feature type="region of interest" description="Disordered" evidence="7">
    <location>
        <begin position="371"/>
        <end position="399"/>
    </location>
</feature>
<evidence type="ECO:0000256" key="6">
    <source>
        <dbReference type="ARBA" id="ARBA00023136"/>
    </source>
</evidence>
<evidence type="ECO:0000313" key="13">
    <source>
        <dbReference type="Proteomes" id="UP000266643"/>
    </source>
</evidence>
<dbReference type="NCBIfam" id="TIGR01494">
    <property type="entry name" value="ATPase_P-type"/>
    <property type="match status" value="1"/>
</dbReference>
<name>A0A397CG12_APHAT</name>
<dbReference type="InterPro" id="IPR032630">
    <property type="entry name" value="P_typ_ATPase_c"/>
</dbReference>
<evidence type="ECO:0000256" key="1">
    <source>
        <dbReference type="ARBA" id="ARBA00004141"/>
    </source>
</evidence>
<feature type="compositionally biased region" description="Low complexity" evidence="7">
    <location>
        <begin position="145"/>
        <end position="154"/>
    </location>
</feature>
<feature type="domain" description="P-type ATPase A" evidence="9">
    <location>
        <begin position="165"/>
        <end position="219"/>
    </location>
</feature>
<dbReference type="EMBL" id="QUTD01009440">
    <property type="protein sequence ID" value="RHY42845.1"/>
    <property type="molecule type" value="Genomic_DNA"/>
</dbReference>
<keyword evidence="6 8" id="KW-0472">Membrane</keyword>
<feature type="transmembrane region" description="Helical" evidence="8">
    <location>
        <begin position="320"/>
        <end position="342"/>
    </location>
</feature>
<keyword evidence="5 8" id="KW-1133">Transmembrane helix</keyword>
<feature type="domain" description="P-type ATPase C-terminal" evidence="11">
    <location>
        <begin position="889"/>
        <end position="1135"/>
    </location>
</feature>
<organism evidence="12 13">
    <name type="scientific">Aphanomyces astaci</name>
    <name type="common">Crayfish plague agent</name>
    <dbReference type="NCBI Taxonomy" id="112090"/>
    <lineage>
        <taxon>Eukaryota</taxon>
        <taxon>Sar</taxon>
        <taxon>Stramenopiles</taxon>
        <taxon>Oomycota</taxon>
        <taxon>Saprolegniomycetes</taxon>
        <taxon>Saprolegniales</taxon>
        <taxon>Verrucalvaceae</taxon>
        <taxon>Aphanomyces</taxon>
    </lineage>
</organism>
<feature type="region of interest" description="Disordered" evidence="7">
    <location>
        <begin position="129"/>
        <end position="154"/>
    </location>
</feature>
<feature type="compositionally biased region" description="Pro residues" evidence="7">
    <location>
        <begin position="377"/>
        <end position="392"/>
    </location>
</feature>
<evidence type="ECO:0000256" key="4">
    <source>
        <dbReference type="ARBA" id="ARBA00022842"/>
    </source>
</evidence>
<keyword evidence="3" id="KW-0479">Metal-binding</keyword>
<dbReference type="Gene3D" id="3.40.1110.10">
    <property type="entry name" value="Calcium-transporting ATPase, cytoplasmic domain N"/>
    <property type="match status" value="1"/>
</dbReference>
<dbReference type="InterPro" id="IPR032631">
    <property type="entry name" value="P-type_ATPase_N"/>
</dbReference>
<dbReference type="AlphaFoldDB" id="A0A397CG12"/>
<dbReference type="Pfam" id="PF16212">
    <property type="entry name" value="PhoLip_ATPase_C"/>
    <property type="match status" value="1"/>
</dbReference>
<feature type="transmembrane region" description="Helical" evidence="8">
    <location>
        <begin position="275"/>
        <end position="300"/>
    </location>
</feature>
<feature type="transmembrane region" description="Helical" evidence="8">
    <location>
        <begin position="995"/>
        <end position="1019"/>
    </location>
</feature>
<feature type="transmembrane region" description="Helical" evidence="8">
    <location>
        <begin position="1062"/>
        <end position="1087"/>
    </location>
</feature>
<evidence type="ECO:0000259" key="10">
    <source>
        <dbReference type="Pfam" id="PF16209"/>
    </source>
</evidence>
<evidence type="ECO:0000259" key="11">
    <source>
        <dbReference type="Pfam" id="PF16212"/>
    </source>
</evidence>
<keyword evidence="4" id="KW-0460">Magnesium</keyword>
<evidence type="ECO:0000256" key="5">
    <source>
        <dbReference type="ARBA" id="ARBA00022989"/>
    </source>
</evidence>
<dbReference type="GO" id="GO:0005524">
    <property type="term" value="F:ATP binding"/>
    <property type="evidence" value="ECO:0007669"/>
    <property type="project" value="InterPro"/>
</dbReference>
<dbReference type="PANTHER" id="PTHR24092">
    <property type="entry name" value="PROBABLE PHOSPHOLIPID-TRANSPORTING ATPASE"/>
    <property type="match status" value="1"/>
</dbReference>
<proteinExistence type="predicted"/>
<dbReference type="Pfam" id="PF16209">
    <property type="entry name" value="PhoLip_ATPase_N"/>
    <property type="match status" value="1"/>
</dbReference>
<protein>
    <submittedName>
        <fullName evidence="12">Uncharacterized protein</fullName>
    </submittedName>
</protein>
<dbReference type="GO" id="GO:0140326">
    <property type="term" value="F:ATPase-coupled intramembrane lipid transporter activity"/>
    <property type="evidence" value="ECO:0007669"/>
    <property type="project" value="TreeGrafter"/>
</dbReference>
<feature type="transmembrane region" description="Helical" evidence="8">
    <location>
        <begin position="1031"/>
        <end position="1050"/>
    </location>
</feature>
<dbReference type="PANTHER" id="PTHR24092:SF150">
    <property type="entry name" value="PHOSPHOLIPID-TRANSPORTING ATPASE"/>
    <property type="match status" value="1"/>
</dbReference>
<dbReference type="Proteomes" id="UP000266643">
    <property type="component" value="Unassembled WGS sequence"/>
</dbReference>
<dbReference type="SUPFAM" id="SSF56784">
    <property type="entry name" value="HAD-like"/>
    <property type="match status" value="1"/>
</dbReference>
<dbReference type="InterPro" id="IPR023299">
    <property type="entry name" value="ATPase_P-typ_cyto_dom_N"/>
</dbReference>
<evidence type="ECO:0000256" key="7">
    <source>
        <dbReference type="SAM" id="MobiDB-lite"/>
    </source>
</evidence>
<dbReference type="GO" id="GO:0045332">
    <property type="term" value="P:phospholipid translocation"/>
    <property type="evidence" value="ECO:0007669"/>
    <property type="project" value="TreeGrafter"/>
</dbReference>
<comment type="subcellular location">
    <subcellularLocation>
        <location evidence="1">Membrane</location>
        <topology evidence="1">Multi-pass membrane protein</topology>
    </subcellularLocation>
</comment>
<dbReference type="Gene3D" id="2.70.150.10">
    <property type="entry name" value="Calcium-transporting ATPase, cytoplasmic transduction domain A"/>
    <property type="match status" value="1"/>
</dbReference>
<keyword evidence="2 8" id="KW-0812">Transmembrane</keyword>
<dbReference type="GO" id="GO:0016887">
    <property type="term" value="F:ATP hydrolysis activity"/>
    <property type="evidence" value="ECO:0007669"/>
    <property type="project" value="InterPro"/>
</dbReference>
<dbReference type="InterPro" id="IPR008250">
    <property type="entry name" value="ATPase_P-typ_transduc_dom_A_sf"/>
</dbReference>
<dbReference type="PRINTS" id="PR00119">
    <property type="entry name" value="CATATPASE"/>
</dbReference>
<dbReference type="Pfam" id="PF00122">
    <property type="entry name" value="E1-E2_ATPase"/>
    <property type="match status" value="1"/>
</dbReference>
<sequence>MMQGFQPVPLASAAKPHANAGNRITYLNNAALNHAQRFRGNRIHTAKYTVLTFVPKNLFEQFRRVANIYFLILSVLTSMPFSPKNPVSLIGTFLAVLVFSAAKEGYEDYIRHLSDADINTRHVDVLADVASSSSSSAPPPPPLRPSESSQSPSPSITLPLLQFPVKTIKWHQLQVGDLVLLRKNDEVPADCLLLATSDADSGVCSIDSANLDGESSLKTLYAVNGGMPPEALASLRGRVEHESPTASLASFRGTLHVASATPVLLTTVMLTMNRCLYFVFFVQGLLCTVNAIAMLTWSHASRTPYLYTPNTSSSSSANGGQVYLTFLVAYSNLIPISLYVGIEVVKLIQKYLVEHDTDMALVVATRSSPPCTAAATPPSPPDQGGPLPPSPSSSPSSYSSFAKCRTSNLVEELGQVQLVFTDKTGTLTCNEMVFAACAIVGTGRAFSFDRPRRLDTRVPPAPPCPTTHARPRLHLPSLVLPRLTTSTGTRVSGTLGNKFTSYNRASESTVVDVQFLNQASLLVPATTARTNVFPLEGSSDAWASLYDSCGQHPRVRQRQLDFWLCLALCHSVAPETDDDDPTNFMAIRYQASSPDEGAMVAAARQMGCVRWFHLIVFKGRSASSVVVWNRLTQTDETYRVLNVLEFHSARRRMSIVVRGPDGRLRLFAKGADAAILKRLAPSSSSHDPDATSSSVAWVTHHLTAYSEKGLRTLCVAVRDLDDSTYNAWSDSFRAANMIHDHDKRDAHVAAARNAIERDLQEETAINVGHACHLLSPTSRVHRLSRFKTEGDMYEYFVELIELLDQPRATKGAPADKLVQDVMVLDGEALALAMLPSTRQTFKAQVVQLVREHVSSMVTLAIGDGANDVSMIQAAHLGIGICGHEGTAAVRASDYSIAQLLFVHGAWAYHRVCKFILFYFYKNMVVVFTEYWFAWSSGFSGQIFFPDMLSLAYNALFTSYPCVAGFSLDQHTSTTAVLTFPKLYQIGQLRQSYNEYLFVVHIALAMYHSALCYFIPQWLLAHDVAGSDGVVVGQWGVSIASFASVVLVVTVRMLTQVKCFNYVVVAITVFSVLVDYGAMLILSTPAMARVLQPHAHSVMFVLLVQPRFYLSVAVTTTMSFVTDLAGQYIQRQCFPTPQDIANELHHDSGAVTAASTNLPSTTTTLHNIVQPMH</sequence>
<dbReference type="VEuPathDB" id="FungiDB:H257_10350"/>
<dbReference type="PROSITE" id="PS00154">
    <property type="entry name" value="ATPASE_E1_E2"/>
    <property type="match status" value="1"/>
</dbReference>
<gene>
    <name evidence="12" type="ORF">DYB30_005523</name>
</gene>
<dbReference type="InterPro" id="IPR023298">
    <property type="entry name" value="ATPase_P-typ_TM_dom_sf"/>
</dbReference>
<evidence type="ECO:0000256" key="2">
    <source>
        <dbReference type="ARBA" id="ARBA00022692"/>
    </source>
</evidence>
<dbReference type="InterPro" id="IPR001757">
    <property type="entry name" value="P_typ_ATPase"/>
</dbReference>
<evidence type="ECO:0000256" key="3">
    <source>
        <dbReference type="ARBA" id="ARBA00022723"/>
    </source>
</evidence>
<dbReference type="SUPFAM" id="SSF81660">
    <property type="entry name" value="Metal cation-transporting ATPase, ATP-binding domain N"/>
    <property type="match status" value="1"/>
</dbReference>
<dbReference type="Gene3D" id="3.40.50.1000">
    <property type="entry name" value="HAD superfamily/HAD-like"/>
    <property type="match status" value="1"/>
</dbReference>
<feature type="domain" description="P-type ATPase N-terminal" evidence="10">
    <location>
        <begin position="26"/>
        <end position="89"/>
    </location>
</feature>
<dbReference type="SUPFAM" id="SSF81665">
    <property type="entry name" value="Calcium ATPase, transmembrane domain M"/>
    <property type="match status" value="1"/>
</dbReference>
<dbReference type="Pfam" id="PF13246">
    <property type="entry name" value="Cation_ATPase"/>
    <property type="match status" value="1"/>
</dbReference>
<accession>A0A397CG12</accession>
<dbReference type="InterPro" id="IPR059000">
    <property type="entry name" value="ATPase_P-type_domA"/>
</dbReference>
<evidence type="ECO:0000256" key="8">
    <source>
        <dbReference type="SAM" id="Phobius"/>
    </source>
</evidence>
<comment type="caution">
    <text evidence="12">The sequence shown here is derived from an EMBL/GenBank/DDBJ whole genome shotgun (WGS) entry which is preliminary data.</text>
</comment>
<dbReference type="GO" id="GO:0046872">
    <property type="term" value="F:metal ion binding"/>
    <property type="evidence" value="ECO:0007669"/>
    <property type="project" value="UniProtKB-KW"/>
</dbReference>
<evidence type="ECO:0000259" key="9">
    <source>
        <dbReference type="Pfam" id="PF00122"/>
    </source>
</evidence>
<dbReference type="GO" id="GO:0005886">
    <property type="term" value="C:plasma membrane"/>
    <property type="evidence" value="ECO:0007669"/>
    <property type="project" value="TreeGrafter"/>
</dbReference>
<dbReference type="InterPro" id="IPR023214">
    <property type="entry name" value="HAD_sf"/>
</dbReference>
<evidence type="ECO:0000313" key="12">
    <source>
        <dbReference type="EMBL" id="RHY42845.1"/>
    </source>
</evidence>
<dbReference type="InterPro" id="IPR036412">
    <property type="entry name" value="HAD-like_sf"/>
</dbReference>
<dbReference type="InterPro" id="IPR018303">
    <property type="entry name" value="ATPase_P-typ_P_site"/>
</dbReference>
<dbReference type="SUPFAM" id="SSF81653">
    <property type="entry name" value="Calcium ATPase, transduction domain A"/>
    <property type="match status" value="1"/>
</dbReference>